<dbReference type="EMBL" id="HBUE01173681">
    <property type="protein sequence ID" value="CAG6516635.1"/>
    <property type="molecule type" value="Transcribed_RNA"/>
</dbReference>
<dbReference type="EMBL" id="HBUE01173683">
    <property type="protein sequence ID" value="CAG6516638.1"/>
    <property type="molecule type" value="Transcribed_RNA"/>
</dbReference>
<accession>A0A8D8DS39</accession>
<reference evidence="2" key="1">
    <citation type="submission" date="2021-05" db="EMBL/GenBank/DDBJ databases">
        <authorList>
            <person name="Alioto T."/>
            <person name="Alioto T."/>
            <person name="Gomez Garrido J."/>
        </authorList>
    </citation>
    <scope>NUCLEOTIDE SEQUENCE</scope>
</reference>
<organism evidence="2">
    <name type="scientific">Culex pipiens</name>
    <name type="common">House mosquito</name>
    <dbReference type="NCBI Taxonomy" id="7175"/>
    <lineage>
        <taxon>Eukaryota</taxon>
        <taxon>Metazoa</taxon>
        <taxon>Ecdysozoa</taxon>
        <taxon>Arthropoda</taxon>
        <taxon>Hexapoda</taxon>
        <taxon>Insecta</taxon>
        <taxon>Pterygota</taxon>
        <taxon>Neoptera</taxon>
        <taxon>Endopterygota</taxon>
        <taxon>Diptera</taxon>
        <taxon>Nematocera</taxon>
        <taxon>Culicoidea</taxon>
        <taxon>Culicidae</taxon>
        <taxon>Culicinae</taxon>
        <taxon>Culicini</taxon>
        <taxon>Culex</taxon>
        <taxon>Culex</taxon>
    </lineage>
</organism>
<dbReference type="AlphaFoldDB" id="A0A8D8DS39"/>
<evidence type="ECO:0000256" key="1">
    <source>
        <dbReference type="SAM" id="MobiDB-lite"/>
    </source>
</evidence>
<dbReference type="EMBL" id="HBUE01173684">
    <property type="protein sequence ID" value="CAG6516640.1"/>
    <property type="molecule type" value="Transcribed_RNA"/>
</dbReference>
<sequence>MGRRGEVPGEEEAEEEWSLAVRMLAGTVAGRRTKPAPDATWRGTVGPFVSTRTGISTIRSAAHPARRTPSRNTRPASGPHSSPPVPPPRSCRSRRSATATALALAGPPVRTELRLAAQNDGLNR</sequence>
<evidence type="ECO:0000313" key="2">
    <source>
        <dbReference type="EMBL" id="CAG6516633.1"/>
    </source>
</evidence>
<dbReference type="EMBL" id="HBUE01173680">
    <property type="protein sequence ID" value="CAG6516633.1"/>
    <property type="molecule type" value="Transcribed_RNA"/>
</dbReference>
<feature type="compositionally biased region" description="Polar residues" evidence="1">
    <location>
        <begin position="50"/>
        <end position="59"/>
    </location>
</feature>
<dbReference type="EMBL" id="HBUE01279153">
    <property type="protein sequence ID" value="CAG6568134.1"/>
    <property type="molecule type" value="Transcribed_RNA"/>
</dbReference>
<proteinExistence type="predicted"/>
<dbReference type="EMBL" id="HBUE01279156">
    <property type="protein sequence ID" value="CAG6568139.1"/>
    <property type="molecule type" value="Transcribed_RNA"/>
</dbReference>
<dbReference type="EMBL" id="HBUE01279155">
    <property type="protein sequence ID" value="CAG6568137.1"/>
    <property type="molecule type" value="Transcribed_RNA"/>
</dbReference>
<feature type="compositionally biased region" description="Low complexity" evidence="1">
    <location>
        <begin position="96"/>
        <end position="105"/>
    </location>
</feature>
<protein>
    <submittedName>
        <fullName evidence="2">(northern house mosquito) hypothetical protein</fullName>
    </submittedName>
</protein>
<feature type="region of interest" description="Disordered" evidence="1">
    <location>
        <begin position="28"/>
        <end position="105"/>
    </location>
</feature>
<dbReference type="EMBL" id="HBUE01279152">
    <property type="protein sequence ID" value="CAG6568132.1"/>
    <property type="molecule type" value="Transcribed_RNA"/>
</dbReference>
<name>A0A8D8DS39_CULPI</name>